<name>A0ABU8R4H4_9PSED</name>
<dbReference type="EMBL" id="JBBHLD010000005">
    <property type="protein sequence ID" value="MEJ5904778.1"/>
    <property type="molecule type" value="Genomic_DNA"/>
</dbReference>
<evidence type="ECO:0000313" key="8">
    <source>
        <dbReference type="EMBL" id="MEJ5904778.1"/>
    </source>
</evidence>
<organism evidence="8 9">
    <name type="scientific">Pseudomonas kermanshahensis</name>
    <dbReference type="NCBI Taxonomy" id="2745482"/>
    <lineage>
        <taxon>Bacteria</taxon>
        <taxon>Pseudomonadati</taxon>
        <taxon>Pseudomonadota</taxon>
        <taxon>Gammaproteobacteria</taxon>
        <taxon>Pseudomonadales</taxon>
        <taxon>Pseudomonadaceae</taxon>
        <taxon>Pseudomonas</taxon>
    </lineage>
</organism>
<keyword evidence="4" id="KW-0274">FAD</keyword>
<dbReference type="PANTHER" id="PTHR42784">
    <property type="entry name" value="PYRANOSE 2-OXIDASE"/>
    <property type="match status" value="1"/>
</dbReference>
<dbReference type="Gene3D" id="3.50.50.60">
    <property type="entry name" value="FAD/NAD(P)-binding domain"/>
    <property type="match status" value="2"/>
</dbReference>
<keyword evidence="3" id="KW-0285">Flavoprotein</keyword>
<evidence type="ECO:0000256" key="3">
    <source>
        <dbReference type="ARBA" id="ARBA00022630"/>
    </source>
</evidence>
<evidence type="ECO:0000259" key="6">
    <source>
        <dbReference type="Pfam" id="PF01266"/>
    </source>
</evidence>
<keyword evidence="9" id="KW-1185">Reference proteome</keyword>
<evidence type="ECO:0000313" key="9">
    <source>
        <dbReference type="Proteomes" id="UP001377692"/>
    </source>
</evidence>
<accession>A0ABU8R4H4</accession>
<evidence type="ECO:0000256" key="2">
    <source>
        <dbReference type="ARBA" id="ARBA00010790"/>
    </source>
</evidence>
<dbReference type="InterPro" id="IPR006076">
    <property type="entry name" value="FAD-dep_OxRdtase"/>
</dbReference>
<gene>
    <name evidence="8" type="ORF">V7V80_08825</name>
</gene>
<dbReference type="SUPFAM" id="SSF51905">
    <property type="entry name" value="FAD/NAD(P)-binding domain"/>
    <property type="match status" value="1"/>
</dbReference>
<evidence type="ECO:0000256" key="4">
    <source>
        <dbReference type="ARBA" id="ARBA00022827"/>
    </source>
</evidence>
<comment type="caution">
    <text evidence="8">The sequence shown here is derived from an EMBL/GenBank/DDBJ whole genome shotgun (WGS) entry which is preliminary data.</text>
</comment>
<evidence type="ECO:0000256" key="1">
    <source>
        <dbReference type="ARBA" id="ARBA00001974"/>
    </source>
</evidence>
<keyword evidence="5" id="KW-0560">Oxidoreductase</keyword>
<sequence>MIKDYQQQKTLRDDYDFCIIGAGPAGITLGLRLAAAGWNVLLAEGGGREYSPHSQGLYKCASTGLELYAEETRLRYLGGTSNHWAGRCRPFTPSDFAVAPPGDLPGWPIPYSEIEGYLAAAMDIVDLPPGSEFHAMNTGLAGDDFEPDRFLLSPPTRFAQKYATALNETHGLDVFINCNCVDLEFDKASGHVVAAVVSDYDRHRQRVVARNFILATGAIENARQLLNSESLLAAGIVNKEGLTGCCFMEHLNIDMGTFILKSDQDTQMRQYYTTDAFVEEYQAGKGNITASLLSDVQTYGRTAEVKHFLENLACDMGVADKIAFFAKFSCPGDGVIGTMIEQFPNRQSRISLLDEKDELGVAKVNVHWALSESDRHTIKCIGTELAKQFADMDLGFVKLNDFVYDTSVPLKMAPHAHHMGTTRMAASPEFGVVDANCKVFGTQNLYVAGSSIFAKGGASNPTMPLLQFAVRLADHLNEKLKSATGAAV</sequence>
<dbReference type="InterPro" id="IPR036188">
    <property type="entry name" value="FAD/NAD-bd_sf"/>
</dbReference>
<dbReference type="Proteomes" id="UP001377692">
    <property type="component" value="Unassembled WGS sequence"/>
</dbReference>
<evidence type="ECO:0000259" key="7">
    <source>
        <dbReference type="Pfam" id="PF05199"/>
    </source>
</evidence>
<dbReference type="RefSeq" id="WP_186676828.1">
    <property type="nucleotide sequence ID" value="NZ_JABWRY020000001.1"/>
</dbReference>
<dbReference type="Pfam" id="PF05199">
    <property type="entry name" value="GMC_oxred_C"/>
    <property type="match status" value="1"/>
</dbReference>
<feature type="domain" description="FAD dependent oxidoreductase" evidence="6">
    <location>
        <begin position="16"/>
        <end position="218"/>
    </location>
</feature>
<proteinExistence type="inferred from homology"/>
<comment type="cofactor">
    <cofactor evidence="1">
        <name>FAD</name>
        <dbReference type="ChEBI" id="CHEBI:57692"/>
    </cofactor>
</comment>
<evidence type="ECO:0000256" key="5">
    <source>
        <dbReference type="ARBA" id="ARBA00023002"/>
    </source>
</evidence>
<comment type="similarity">
    <text evidence="2">Belongs to the GMC oxidoreductase family.</text>
</comment>
<dbReference type="Pfam" id="PF01266">
    <property type="entry name" value="DAO"/>
    <property type="match status" value="1"/>
</dbReference>
<feature type="domain" description="Glucose-methanol-choline oxidoreductase C-terminal" evidence="7">
    <location>
        <begin position="344"/>
        <end position="467"/>
    </location>
</feature>
<reference evidence="8 9" key="1">
    <citation type="submission" date="2024-02" db="EMBL/GenBank/DDBJ databases">
        <title>Identification of pathogenicity and growth-promoting functions of Pseudomonas putida variants.</title>
        <authorList>
            <person name="Sun J."/>
        </authorList>
    </citation>
    <scope>NUCLEOTIDE SEQUENCE [LARGE SCALE GENOMIC DNA]</scope>
    <source>
        <strain evidence="8 9">A04</strain>
    </source>
</reference>
<dbReference type="InterPro" id="IPR051473">
    <property type="entry name" value="P2Ox-like"/>
</dbReference>
<dbReference type="InterPro" id="IPR007867">
    <property type="entry name" value="GMC_OxRtase_C"/>
</dbReference>
<dbReference type="PANTHER" id="PTHR42784:SF1">
    <property type="entry name" value="PYRANOSE 2-OXIDASE"/>
    <property type="match status" value="1"/>
</dbReference>
<protein>
    <submittedName>
        <fullName evidence="8">GMC family oxidoreductase</fullName>
    </submittedName>
</protein>